<evidence type="ECO:0000313" key="3">
    <source>
        <dbReference type="Proteomes" id="UP001059934"/>
    </source>
</evidence>
<dbReference type="EMBL" id="CP103416">
    <property type="protein sequence ID" value="UVW35625.1"/>
    <property type="molecule type" value="Genomic_DNA"/>
</dbReference>
<dbReference type="GO" id="GO:0016787">
    <property type="term" value="F:hydrolase activity"/>
    <property type="evidence" value="ECO:0007669"/>
    <property type="project" value="UniProtKB-KW"/>
</dbReference>
<evidence type="ECO:0000259" key="1">
    <source>
        <dbReference type="PROSITE" id="PS51462"/>
    </source>
</evidence>
<dbReference type="Pfam" id="PF14803">
    <property type="entry name" value="Zn_ribbon_Nudix"/>
    <property type="match status" value="1"/>
</dbReference>
<dbReference type="PANTHER" id="PTHR43222">
    <property type="entry name" value="NUDIX HYDROLASE 23"/>
    <property type="match status" value="1"/>
</dbReference>
<reference evidence="2" key="1">
    <citation type="submission" date="2022-08" db="EMBL/GenBank/DDBJ databases">
        <title>Catabolic pathway analysis in culturable SAR92 clade bacteria reveals their overlooked roles in DMSP degradation in coastal seas.</title>
        <authorList>
            <person name="He X."/>
            <person name="Zhang X."/>
            <person name="Zhang Y."/>
        </authorList>
    </citation>
    <scope>NUCLEOTIDE SEQUENCE</scope>
    <source>
        <strain evidence="2">H455</strain>
    </source>
</reference>
<name>A0ABY5TQI6_9GAMM</name>
<accession>A0ABY5TQI6</accession>
<dbReference type="InterPro" id="IPR000086">
    <property type="entry name" value="NUDIX_hydrolase_dom"/>
</dbReference>
<dbReference type="Gene3D" id="2.20.70.10">
    <property type="match status" value="1"/>
</dbReference>
<dbReference type="Proteomes" id="UP001059934">
    <property type="component" value="Chromosome"/>
</dbReference>
<organism evidence="2 3">
    <name type="scientific">SAR92 clade bacterium H455</name>
    <dbReference type="NCBI Taxonomy" id="2974818"/>
    <lineage>
        <taxon>Bacteria</taxon>
        <taxon>Pseudomonadati</taxon>
        <taxon>Pseudomonadota</taxon>
        <taxon>Gammaproteobacteria</taxon>
        <taxon>Cellvibrionales</taxon>
        <taxon>Porticoccaceae</taxon>
        <taxon>SAR92 clade</taxon>
    </lineage>
</organism>
<sequence length="183" mass="21053">MKFCSNCGKSVIKAVPEGDNRERHVCEFCITIHYENPKVIAGVLPVYGDKILLCRRAIEPRHGFWTLPAGFLENGESSLTGALRECEEEANAHVIEPSLYALFDIPQINQVYVFYRARLEQPKFNATFESSEVALFDEADIPWGELAFPVVELALHHFFNDRKNGEYIVRHDEIRRPWKSLRS</sequence>
<keyword evidence="2" id="KW-0378">Hydrolase</keyword>
<dbReference type="Pfam" id="PF00293">
    <property type="entry name" value="NUDIX"/>
    <property type="match status" value="1"/>
</dbReference>
<dbReference type="InterPro" id="IPR029401">
    <property type="entry name" value="Nudix_N"/>
</dbReference>
<proteinExistence type="predicted"/>
<dbReference type="CDD" id="cd04511">
    <property type="entry name" value="NUDIX_Hydrolase"/>
    <property type="match status" value="1"/>
</dbReference>
<dbReference type="InterPro" id="IPR015797">
    <property type="entry name" value="NUDIX_hydrolase-like_dom_sf"/>
</dbReference>
<dbReference type="Gene3D" id="3.90.79.10">
    <property type="entry name" value="Nucleoside Triphosphate Pyrophosphohydrolase"/>
    <property type="match status" value="1"/>
</dbReference>
<keyword evidence="3" id="KW-1185">Reference proteome</keyword>
<gene>
    <name evidence="2" type="ORF">NYF23_03190</name>
</gene>
<protein>
    <submittedName>
        <fullName evidence="2">NUDIX hydrolase</fullName>
    </submittedName>
</protein>
<feature type="domain" description="Nudix hydrolase" evidence="1">
    <location>
        <begin position="22"/>
        <end position="159"/>
    </location>
</feature>
<dbReference type="PROSITE" id="PS51462">
    <property type="entry name" value="NUDIX"/>
    <property type="match status" value="1"/>
</dbReference>
<evidence type="ECO:0000313" key="2">
    <source>
        <dbReference type="EMBL" id="UVW35625.1"/>
    </source>
</evidence>
<dbReference type="PANTHER" id="PTHR43222:SF2">
    <property type="entry name" value="NUDIX HYDROLASE 23, CHLOROPLASTIC"/>
    <property type="match status" value="1"/>
</dbReference>
<dbReference type="SUPFAM" id="SSF55811">
    <property type="entry name" value="Nudix"/>
    <property type="match status" value="1"/>
</dbReference>